<protein>
    <submittedName>
        <fullName evidence="5">Fumarylacetoacetate hydrolase family protein</fullName>
    </submittedName>
</protein>
<accession>A0A7X9X6Z6</accession>
<evidence type="ECO:0000313" key="5">
    <source>
        <dbReference type="EMBL" id="NML32600.1"/>
    </source>
</evidence>
<dbReference type="EMBL" id="JABBFZ010000010">
    <property type="protein sequence ID" value="NML32600.1"/>
    <property type="molecule type" value="Genomic_DNA"/>
</dbReference>
<dbReference type="PANTHER" id="PTHR42796:SF4">
    <property type="entry name" value="FUMARYLACETOACETATE HYDROLASE DOMAIN-CONTAINING PROTEIN 2A"/>
    <property type="match status" value="1"/>
</dbReference>
<evidence type="ECO:0000256" key="2">
    <source>
        <dbReference type="ARBA" id="ARBA00010211"/>
    </source>
</evidence>
<feature type="domain" description="Fumarylacetoacetase-like C-terminal" evidence="4">
    <location>
        <begin position="75"/>
        <end position="283"/>
    </location>
</feature>
<gene>
    <name evidence="5" type="ORF">HHL14_17365</name>
</gene>
<dbReference type="InterPro" id="IPR011234">
    <property type="entry name" value="Fumarylacetoacetase-like_C"/>
</dbReference>
<dbReference type="RefSeq" id="WP_169498858.1">
    <property type="nucleotide sequence ID" value="NZ_JABBFZ010000010.1"/>
</dbReference>
<sequence length="286" mass="31186">MKYSSFEIDGRSTYGVVVGDGVVDLGKRFGHEYADLKALVAAGFPQHVAAAATGAADYALDRIRFLPPIAAPVHIWCLALNYAEHHNEVQSAGRVQELPKSPALFARAADSLVGHNEALQHPGVSEQFDFEGELVVVIGKPGYRIAAENAFEHIAGFTIMNEGSVRDWQFHTRQITPGKNFYRSGSIGPWIVPRSEIEDVDQLRIRTTLNGQVMQDESVSAMIHKIPRFIEYVSTIAPLYPGDILATGTPSGVGFSRTPPVFMKPGDVCEISIDKIGTLRNTVARG</sequence>
<dbReference type="Pfam" id="PF01557">
    <property type="entry name" value="FAA_hydrolase"/>
    <property type="match status" value="1"/>
</dbReference>
<dbReference type="GO" id="GO:0016787">
    <property type="term" value="F:hydrolase activity"/>
    <property type="evidence" value="ECO:0007669"/>
    <property type="project" value="UniProtKB-KW"/>
</dbReference>
<dbReference type="Gene3D" id="3.90.850.10">
    <property type="entry name" value="Fumarylacetoacetase-like, C-terminal domain"/>
    <property type="match status" value="1"/>
</dbReference>
<dbReference type="SUPFAM" id="SSF56529">
    <property type="entry name" value="FAH"/>
    <property type="match status" value="1"/>
</dbReference>
<dbReference type="GO" id="GO:0044281">
    <property type="term" value="P:small molecule metabolic process"/>
    <property type="evidence" value="ECO:0007669"/>
    <property type="project" value="UniProtKB-ARBA"/>
</dbReference>
<dbReference type="PANTHER" id="PTHR42796">
    <property type="entry name" value="FUMARYLACETOACETATE HYDROLASE DOMAIN-CONTAINING PROTEIN 2A-RELATED"/>
    <property type="match status" value="1"/>
</dbReference>
<dbReference type="InterPro" id="IPR051121">
    <property type="entry name" value="FAH"/>
</dbReference>
<comment type="cofactor">
    <cofactor evidence="1">
        <name>Mg(2+)</name>
        <dbReference type="ChEBI" id="CHEBI:18420"/>
    </cofactor>
</comment>
<keyword evidence="3" id="KW-0479">Metal-binding</keyword>
<comment type="caution">
    <text evidence="5">The sequence shown here is derived from an EMBL/GenBank/DDBJ whole genome shotgun (WGS) entry which is preliminary data.</text>
</comment>
<dbReference type="Proteomes" id="UP000583127">
    <property type="component" value="Unassembled WGS sequence"/>
</dbReference>
<evidence type="ECO:0000256" key="1">
    <source>
        <dbReference type="ARBA" id="ARBA00001946"/>
    </source>
</evidence>
<keyword evidence="5" id="KW-0378">Hydrolase</keyword>
<evidence type="ECO:0000313" key="6">
    <source>
        <dbReference type="Proteomes" id="UP000583127"/>
    </source>
</evidence>
<reference evidence="5 6" key="1">
    <citation type="submission" date="2020-04" db="EMBL/GenBank/DDBJ databases">
        <title>Paraburkholderia sp. G-4-1-8 isolated from soil.</title>
        <authorList>
            <person name="Dahal R.H."/>
        </authorList>
    </citation>
    <scope>NUCLEOTIDE SEQUENCE [LARGE SCALE GENOMIC DNA]</scope>
    <source>
        <strain evidence="5 6">G-4-1-8</strain>
    </source>
</reference>
<name>A0A7X9X6Z6_9BURK</name>
<comment type="similarity">
    <text evidence="2">Belongs to the FAH family.</text>
</comment>
<dbReference type="AlphaFoldDB" id="A0A7X9X6Z6"/>
<evidence type="ECO:0000259" key="4">
    <source>
        <dbReference type="Pfam" id="PF01557"/>
    </source>
</evidence>
<dbReference type="GO" id="GO:0046872">
    <property type="term" value="F:metal ion binding"/>
    <property type="evidence" value="ECO:0007669"/>
    <property type="project" value="UniProtKB-KW"/>
</dbReference>
<dbReference type="InterPro" id="IPR036663">
    <property type="entry name" value="Fumarylacetoacetase_C_sf"/>
</dbReference>
<evidence type="ECO:0000256" key="3">
    <source>
        <dbReference type="ARBA" id="ARBA00022723"/>
    </source>
</evidence>
<keyword evidence="6" id="KW-1185">Reference proteome</keyword>
<proteinExistence type="inferred from homology"/>
<organism evidence="5 6">
    <name type="scientific">Paraburkholderia antibiotica</name>
    <dbReference type="NCBI Taxonomy" id="2728839"/>
    <lineage>
        <taxon>Bacteria</taxon>
        <taxon>Pseudomonadati</taxon>
        <taxon>Pseudomonadota</taxon>
        <taxon>Betaproteobacteria</taxon>
        <taxon>Burkholderiales</taxon>
        <taxon>Burkholderiaceae</taxon>
        <taxon>Paraburkholderia</taxon>
    </lineage>
</organism>